<feature type="region of interest" description="Disordered" evidence="1">
    <location>
        <begin position="97"/>
        <end position="129"/>
    </location>
</feature>
<dbReference type="AlphaFoldDB" id="A0A6J4VJE6"/>
<organism evidence="2">
    <name type="scientific">uncultured Thermomicrobiales bacterium</name>
    <dbReference type="NCBI Taxonomy" id="1645740"/>
    <lineage>
        <taxon>Bacteria</taxon>
        <taxon>Pseudomonadati</taxon>
        <taxon>Thermomicrobiota</taxon>
        <taxon>Thermomicrobia</taxon>
        <taxon>Thermomicrobiales</taxon>
        <taxon>environmental samples</taxon>
    </lineage>
</organism>
<evidence type="ECO:0000256" key="1">
    <source>
        <dbReference type="SAM" id="MobiDB-lite"/>
    </source>
</evidence>
<protein>
    <submittedName>
        <fullName evidence="2">Uncharacterized protein</fullName>
    </submittedName>
</protein>
<proteinExistence type="predicted"/>
<feature type="non-terminal residue" evidence="2">
    <location>
        <position position="1"/>
    </location>
</feature>
<accession>A0A6J4VJE6</accession>
<feature type="non-terminal residue" evidence="2">
    <location>
        <position position="233"/>
    </location>
</feature>
<feature type="compositionally biased region" description="Low complexity" evidence="1">
    <location>
        <begin position="119"/>
        <end position="129"/>
    </location>
</feature>
<name>A0A6J4VJE6_9BACT</name>
<sequence length="233" mass="23735">DGPGRPAGCDGLASLVLVERSPYDRSRDRTRLVVALGDRVSPPAVGTRRGGAGTRAITGSPRRKLTLCGLPVANAVSATFPLSEAIARRCGRHATLPPVVRSRRTPAPGRVEPPRRRSAGAAGPSASPELPAGLACPDCALAWGTTSYHFSLAELPARTGSQSATPLVVHTRLPAAVLPTEGDGRWAGAGLGGVGSPGSALVVQQGPCRILPGCDDRRAVPHPPATVLGTGVV</sequence>
<evidence type="ECO:0000313" key="2">
    <source>
        <dbReference type="EMBL" id="CAA9577958.1"/>
    </source>
</evidence>
<reference evidence="2" key="1">
    <citation type="submission" date="2020-02" db="EMBL/GenBank/DDBJ databases">
        <authorList>
            <person name="Meier V. D."/>
        </authorList>
    </citation>
    <scope>NUCLEOTIDE SEQUENCE</scope>
    <source>
        <strain evidence="2">AVDCRST_MAG33</strain>
    </source>
</reference>
<dbReference type="EMBL" id="CADCWK010000411">
    <property type="protein sequence ID" value="CAA9577958.1"/>
    <property type="molecule type" value="Genomic_DNA"/>
</dbReference>
<gene>
    <name evidence="2" type="ORF">AVDCRST_MAG33-3275</name>
</gene>